<organism evidence="1 2">
    <name type="scientific">Phnomibacter ginsenosidimutans</name>
    <dbReference type="NCBI Taxonomy" id="2676868"/>
    <lineage>
        <taxon>Bacteria</taxon>
        <taxon>Pseudomonadati</taxon>
        <taxon>Bacteroidota</taxon>
        <taxon>Chitinophagia</taxon>
        <taxon>Chitinophagales</taxon>
        <taxon>Chitinophagaceae</taxon>
        <taxon>Phnomibacter</taxon>
    </lineage>
</organism>
<dbReference type="RefSeq" id="WP_157476776.1">
    <property type="nucleotide sequence ID" value="NZ_CP046566.1"/>
</dbReference>
<evidence type="ECO:0000313" key="2">
    <source>
        <dbReference type="Proteomes" id="UP000426027"/>
    </source>
</evidence>
<gene>
    <name evidence="1" type="ORF">GLV81_03110</name>
</gene>
<evidence type="ECO:0000313" key="1">
    <source>
        <dbReference type="EMBL" id="QGW27227.1"/>
    </source>
</evidence>
<sequence>MEQVYLVKVKKEYAAAAIEQLLQENALEAIEHPGAVSPDERMNVIREEREKYIRGEDASFTWEQVKALAQRKSLH</sequence>
<proteinExistence type="predicted"/>
<dbReference type="AlphaFoldDB" id="A0A6I6G527"/>
<keyword evidence="2" id="KW-1185">Reference proteome</keyword>
<name>A0A6I6G527_9BACT</name>
<reference evidence="1 2" key="1">
    <citation type="submission" date="2019-11" db="EMBL/GenBank/DDBJ databases">
        <authorList>
            <person name="Im W.T."/>
        </authorList>
    </citation>
    <scope>NUCLEOTIDE SEQUENCE [LARGE SCALE GENOMIC DNA]</scope>
    <source>
        <strain evidence="1 2">SB-02</strain>
    </source>
</reference>
<dbReference type="Proteomes" id="UP000426027">
    <property type="component" value="Chromosome"/>
</dbReference>
<protein>
    <recommendedName>
        <fullName evidence="3">Addiction module protein</fullName>
    </recommendedName>
</protein>
<dbReference type="KEGG" id="fls:GLV81_03110"/>
<dbReference type="EMBL" id="CP046566">
    <property type="protein sequence ID" value="QGW27227.1"/>
    <property type="molecule type" value="Genomic_DNA"/>
</dbReference>
<evidence type="ECO:0008006" key="3">
    <source>
        <dbReference type="Google" id="ProtNLM"/>
    </source>
</evidence>
<accession>A0A6I6G527</accession>